<dbReference type="PANTHER" id="PTHR12748">
    <property type="entry name" value="ORIGIN RECOGNITION COMPLEX SUBUNIT 3"/>
    <property type="match status" value="1"/>
</dbReference>
<dbReference type="GeneID" id="94351335"/>
<comment type="caution">
    <text evidence="8">The sequence shown here is derived from an EMBL/GenBank/DDBJ whole genome shotgun (WGS) entry which is preliminary data.</text>
</comment>
<organism evidence="8 9">
    <name type="scientific">Bremia lactucae</name>
    <name type="common">Lettuce downy mildew</name>
    <dbReference type="NCBI Taxonomy" id="4779"/>
    <lineage>
        <taxon>Eukaryota</taxon>
        <taxon>Sar</taxon>
        <taxon>Stramenopiles</taxon>
        <taxon>Oomycota</taxon>
        <taxon>Peronosporomycetes</taxon>
        <taxon>Peronosporales</taxon>
        <taxon>Peronosporaceae</taxon>
        <taxon>Bremia</taxon>
    </lineage>
</organism>
<evidence type="ECO:0000259" key="6">
    <source>
        <dbReference type="Pfam" id="PF07034"/>
    </source>
</evidence>
<sequence>MEPAAYTTGVTIQFPQKLSNASASSIHYKEQTRYPFPFPKDSNTSTKRQSRADTEAYSVYQELAYHHACEITRQSVQKVLQQSNDVSYNQMLQYFEKYCAQTELADKGDSLRRQNIDAQVLFPAFHAYPSAAVIAGTDATSSDLWIEPLTLQLRRTFPLCIKVPRDAVSARRLIEWLTKKLAKVLEAIEREETWLKQVVDTFDLLPLDHLVGPVRRSGRTTRQQYNTKIRDNVVDSAAKNVLSEDSIAASSLEWDSSDEEVPCEAETKKTRKKRRAAPVPYGRWTMSQLLTRIQYYVNEVIAQSSSHTRREWVAMIEELVLNRLEKAFAIIEKDTDTEGDRYHRSLACLDEAVSWLQTKIDTCRSKAPKLLNVARMATDYVSITEMALAKILQRVFRQYTFLVEKHTLSRPMLDDPLVSRQQEMAKHEQYYALEREECASLDSRQPYLLLCIDQLEAFSQQVLGDFLDIWTHFSQQQETLPLRYANGTLGFVIGVASANSPALRRLDLTITKRLELQFFSLLDSRKCFEHVLESLVVCAKLPLQLSGNVVRAIAHRHSRLPSVPRLLLALRLLLFTHFRRCPWSFLAFAVDSGPTCENPLLRLATQTPLPHRVTQFIQRHGHKKWFKAASTLDSWLARCSAVEIADLTSRVLPSNSSNDWNAILTSALVTARQRRDSWRLGWECFRAACVLFHVCPHDTDESDGMVLHLSFALEGRLYEARCFQAIIQSFETCKWRVAINLIQQWRASVRGLNLEGDTTFEPLLGELATLCAYASSQESPASMLRALRRELVTVFTTRLVAVLLHPRGKSAKSKADTLVEKWSIVDDATVLDERLRLEYHDHIRQILQDAGIEENSTPDGNSAWLHDVGLAFLFYQESASSTLNLLEWYECFSSELQEEEEARNARQSTKVRKNDGLVKARFVRALCTLRHWGFLKNDGHRDFAQEWVEKLVFL</sequence>
<keyword evidence="9" id="KW-1185">Reference proteome</keyword>
<dbReference type="AlphaFoldDB" id="A0A976IL89"/>
<dbReference type="OrthoDB" id="10265211at2759"/>
<protein>
    <recommendedName>
        <fullName evidence="10">Origin recognition complex subunit 3</fullName>
    </recommendedName>
</protein>
<name>A0A976IL89_BRELC</name>
<reference evidence="8 9" key="1">
    <citation type="journal article" date="2021" name="Genome Biol.">
        <title>AFLAP: assembly-free linkage analysis pipeline using k-mers from genome sequencing data.</title>
        <authorList>
            <person name="Fletcher K."/>
            <person name="Zhang L."/>
            <person name="Gil J."/>
            <person name="Han R."/>
            <person name="Cavanaugh K."/>
            <person name="Michelmore R."/>
        </authorList>
    </citation>
    <scope>NUCLEOTIDE SEQUENCE [LARGE SCALE GENOMIC DNA]</scope>
    <source>
        <strain evidence="8 9">SF5</strain>
    </source>
</reference>
<dbReference type="EMBL" id="SHOA02000009">
    <property type="protein sequence ID" value="TDH73876.1"/>
    <property type="molecule type" value="Genomic_DNA"/>
</dbReference>
<evidence type="ECO:0000256" key="2">
    <source>
        <dbReference type="ARBA" id="ARBA00010977"/>
    </source>
</evidence>
<dbReference type="Proteomes" id="UP000294530">
    <property type="component" value="Unassembled WGS sequence"/>
</dbReference>
<keyword evidence="4" id="KW-0238">DNA-binding</keyword>
<dbReference type="PANTHER" id="PTHR12748:SF0">
    <property type="entry name" value="ORIGIN RECOGNITION COMPLEX SUBUNIT 3"/>
    <property type="match status" value="1"/>
</dbReference>
<dbReference type="InterPro" id="IPR040855">
    <property type="entry name" value="ORC_WH_C"/>
</dbReference>
<comment type="subcellular location">
    <subcellularLocation>
        <location evidence="1">Nucleus</location>
    </subcellularLocation>
</comment>
<dbReference type="Pfam" id="PF07034">
    <property type="entry name" value="ORC3_N"/>
    <property type="match status" value="1"/>
</dbReference>
<dbReference type="KEGG" id="blac:94351335"/>
<evidence type="ECO:0000256" key="5">
    <source>
        <dbReference type="ARBA" id="ARBA00023242"/>
    </source>
</evidence>
<dbReference type="GO" id="GO:0006270">
    <property type="term" value="P:DNA replication initiation"/>
    <property type="evidence" value="ECO:0007669"/>
    <property type="project" value="TreeGrafter"/>
</dbReference>
<feature type="domain" description="Origin recognition complex subunit 3 winged helix C-terminal" evidence="7">
    <location>
        <begin position="847"/>
        <end position="953"/>
    </location>
</feature>
<dbReference type="Pfam" id="PF18137">
    <property type="entry name" value="WHD_ORC"/>
    <property type="match status" value="1"/>
</dbReference>
<evidence type="ECO:0000313" key="9">
    <source>
        <dbReference type="Proteomes" id="UP000294530"/>
    </source>
</evidence>
<dbReference type="GO" id="GO:0003688">
    <property type="term" value="F:DNA replication origin binding"/>
    <property type="evidence" value="ECO:0007669"/>
    <property type="project" value="TreeGrafter"/>
</dbReference>
<proteinExistence type="inferred from homology"/>
<gene>
    <name evidence="8" type="ORF">CCR75_007606</name>
</gene>
<accession>A0A976IL89</accession>
<dbReference type="InterPro" id="IPR045667">
    <property type="entry name" value="ORC3_N"/>
</dbReference>
<evidence type="ECO:0008006" key="10">
    <source>
        <dbReference type="Google" id="ProtNLM"/>
    </source>
</evidence>
<dbReference type="GO" id="GO:0005664">
    <property type="term" value="C:nuclear origin of replication recognition complex"/>
    <property type="evidence" value="ECO:0007669"/>
    <property type="project" value="InterPro"/>
</dbReference>
<dbReference type="InterPro" id="IPR020795">
    <property type="entry name" value="ORC3"/>
</dbReference>
<feature type="domain" description="Origin recognition complex subunit 3 N-terminal" evidence="6">
    <location>
        <begin position="386"/>
        <end position="586"/>
    </location>
</feature>
<dbReference type="RefSeq" id="XP_067823374.1">
    <property type="nucleotide sequence ID" value="XM_067965664.1"/>
</dbReference>
<evidence type="ECO:0000313" key="8">
    <source>
        <dbReference type="EMBL" id="TDH73876.1"/>
    </source>
</evidence>
<keyword evidence="5" id="KW-0539">Nucleus</keyword>
<evidence type="ECO:0000256" key="3">
    <source>
        <dbReference type="ARBA" id="ARBA00022705"/>
    </source>
</evidence>
<dbReference type="GO" id="GO:0031261">
    <property type="term" value="C:DNA replication preinitiation complex"/>
    <property type="evidence" value="ECO:0007669"/>
    <property type="project" value="TreeGrafter"/>
</dbReference>
<comment type="similarity">
    <text evidence="2">Belongs to the ORC3 family.</text>
</comment>
<evidence type="ECO:0000259" key="7">
    <source>
        <dbReference type="Pfam" id="PF18137"/>
    </source>
</evidence>
<dbReference type="GO" id="GO:0005656">
    <property type="term" value="C:nuclear pre-replicative complex"/>
    <property type="evidence" value="ECO:0007669"/>
    <property type="project" value="TreeGrafter"/>
</dbReference>
<evidence type="ECO:0000256" key="1">
    <source>
        <dbReference type="ARBA" id="ARBA00004123"/>
    </source>
</evidence>
<evidence type="ECO:0000256" key="4">
    <source>
        <dbReference type="ARBA" id="ARBA00023125"/>
    </source>
</evidence>
<keyword evidence="3" id="KW-0235">DNA replication</keyword>